<dbReference type="GO" id="GO:0003677">
    <property type="term" value="F:DNA binding"/>
    <property type="evidence" value="ECO:0007669"/>
    <property type="project" value="InterPro"/>
</dbReference>
<feature type="region of interest" description="Disordered" evidence="1">
    <location>
        <begin position="142"/>
        <end position="405"/>
    </location>
</feature>
<feature type="compositionally biased region" description="Low complexity" evidence="1">
    <location>
        <begin position="223"/>
        <end position="236"/>
    </location>
</feature>
<accession>A0A7J5YEA6</accession>
<evidence type="ECO:0000256" key="1">
    <source>
        <dbReference type="SAM" id="MobiDB-lite"/>
    </source>
</evidence>
<feature type="non-terminal residue" evidence="2">
    <location>
        <position position="446"/>
    </location>
</feature>
<feature type="compositionally biased region" description="Low complexity" evidence="1">
    <location>
        <begin position="180"/>
        <end position="190"/>
    </location>
</feature>
<sequence>RSAVVEVVYVECWVRVPPTEVSDRRADRQRVLKWRTAVGGVPRSARRELQLRYREESGRIRLLPLCEMSLEPTLLQLGSDPGLMRTTGLFGYREQPAEISGCFGESSDSSSGELMVTLVFHTLLLCAQQPEEAFGGFAAVAEQERIQSPSTPPSDTPPIQEKKPRGRPPRALSTLKCAASLPSPSSLPSPTQAKPDGPERPAEKVKRLPGRPPGTGEKRRGRPPSSSSKKAWSAGGHAAGEDSRAAGSELGMDTEEEKDRKGSAQPHDTEAKLPKVTNLKRLRATKLAPLKSRLKTLPGVPRRRRGRPPSAERLKAEAAAAAAQLSTSSECGEGKQKAFRGDRGTETHAPQEPMLRNVGDAEHQDSSNPPASPSPSKPGKTVGLRKSPRHRKPVRIVPSSKRTDATIAKQLLQRAKKGAQKRLEKEAVTIGGMGEELLTLASGRRS</sequence>
<evidence type="ECO:0000313" key="2">
    <source>
        <dbReference type="EMBL" id="KAF3847760.1"/>
    </source>
</evidence>
<dbReference type="InterPro" id="IPR017956">
    <property type="entry name" value="AT_hook_DNA-bd_motif"/>
</dbReference>
<name>A0A7J5YEA6_DISMA</name>
<dbReference type="OrthoDB" id="308383at2759"/>
<dbReference type="SMART" id="SM00384">
    <property type="entry name" value="AT_hook"/>
    <property type="match status" value="3"/>
</dbReference>
<feature type="compositionally biased region" description="Basic and acidic residues" evidence="1">
    <location>
        <begin position="257"/>
        <end position="273"/>
    </location>
</feature>
<feature type="compositionally biased region" description="Basic and acidic residues" evidence="1">
    <location>
        <begin position="196"/>
        <end position="206"/>
    </location>
</feature>
<feature type="compositionally biased region" description="Basic and acidic residues" evidence="1">
    <location>
        <begin position="332"/>
        <end position="346"/>
    </location>
</feature>
<gene>
    <name evidence="2" type="ORF">F7725_020788</name>
</gene>
<reference evidence="2 3" key="1">
    <citation type="submission" date="2020-03" db="EMBL/GenBank/DDBJ databases">
        <title>Dissostichus mawsoni Genome sequencing and assembly.</title>
        <authorList>
            <person name="Park H."/>
        </authorList>
    </citation>
    <scope>NUCLEOTIDE SEQUENCE [LARGE SCALE GENOMIC DNA]</scope>
    <source>
        <strain evidence="2">DM0001</strain>
        <tissue evidence="2">Muscle</tissue>
    </source>
</reference>
<proteinExistence type="predicted"/>
<protein>
    <submittedName>
        <fullName evidence="2">Uncharacterized protein</fullName>
    </submittedName>
</protein>
<organism evidence="2 3">
    <name type="scientific">Dissostichus mawsoni</name>
    <name type="common">Antarctic cod</name>
    <dbReference type="NCBI Taxonomy" id="36200"/>
    <lineage>
        <taxon>Eukaryota</taxon>
        <taxon>Metazoa</taxon>
        <taxon>Chordata</taxon>
        <taxon>Craniata</taxon>
        <taxon>Vertebrata</taxon>
        <taxon>Euteleostomi</taxon>
        <taxon>Actinopterygii</taxon>
        <taxon>Neopterygii</taxon>
        <taxon>Teleostei</taxon>
        <taxon>Neoteleostei</taxon>
        <taxon>Acanthomorphata</taxon>
        <taxon>Eupercaria</taxon>
        <taxon>Perciformes</taxon>
        <taxon>Notothenioidei</taxon>
        <taxon>Nototheniidae</taxon>
        <taxon>Dissostichus</taxon>
    </lineage>
</organism>
<dbReference type="PRINTS" id="PR00929">
    <property type="entry name" value="ATHOOK"/>
</dbReference>
<comment type="caution">
    <text evidence="2">The sequence shown here is derived from an EMBL/GenBank/DDBJ whole genome shotgun (WGS) entry which is preliminary data.</text>
</comment>
<keyword evidence="3" id="KW-1185">Reference proteome</keyword>
<dbReference type="Proteomes" id="UP000518266">
    <property type="component" value="Unassembled WGS sequence"/>
</dbReference>
<dbReference type="EMBL" id="JAAKFY010000013">
    <property type="protein sequence ID" value="KAF3847760.1"/>
    <property type="molecule type" value="Genomic_DNA"/>
</dbReference>
<dbReference type="AlphaFoldDB" id="A0A7J5YEA6"/>
<evidence type="ECO:0000313" key="3">
    <source>
        <dbReference type="Proteomes" id="UP000518266"/>
    </source>
</evidence>